<dbReference type="Proteomes" id="UP000789405">
    <property type="component" value="Unassembled WGS sequence"/>
</dbReference>
<comment type="caution">
    <text evidence="1">The sequence shown here is derived from an EMBL/GenBank/DDBJ whole genome shotgun (WGS) entry which is preliminary data.</text>
</comment>
<dbReference type="AlphaFoldDB" id="A0A9N9K4C8"/>
<dbReference type="SUPFAM" id="SSF52047">
    <property type="entry name" value="RNI-like"/>
    <property type="match status" value="1"/>
</dbReference>
<accession>A0A9N9K4C8</accession>
<name>A0A9N9K4C8_9GLOM</name>
<reference evidence="1" key="1">
    <citation type="submission" date="2021-06" db="EMBL/GenBank/DDBJ databases">
        <authorList>
            <person name="Kallberg Y."/>
            <person name="Tangrot J."/>
            <person name="Rosling A."/>
        </authorList>
    </citation>
    <scope>NUCLEOTIDE SEQUENCE</scope>
    <source>
        <strain evidence="1">MA453B</strain>
    </source>
</reference>
<dbReference type="EMBL" id="CAJVPY010046062">
    <property type="protein sequence ID" value="CAG8810218.1"/>
    <property type="molecule type" value="Genomic_DNA"/>
</dbReference>
<protein>
    <submittedName>
        <fullName evidence="1">27051_t:CDS:1</fullName>
    </submittedName>
</protein>
<organism evidence="1 2">
    <name type="scientific">Dentiscutata erythropus</name>
    <dbReference type="NCBI Taxonomy" id="1348616"/>
    <lineage>
        <taxon>Eukaryota</taxon>
        <taxon>Fungi</taxon>
        <taxon>Fungi incertae sedis</taxon>
        <taxon>Mucoromycota</taxon>
        <taxon>Glomeromycotina</taxon>
        <taxon>Glomeromycetes</taxon>
        <taxon>Diversisporales</taxon>
        <taxon>Gigasporaceae</taxon>
        <taxon>Dentiscutata</taxon>
    </lineage>
</organism>
<gene>
    <name evidence="1" type="ORF">DERYTH_LOCUS25252</name>
</gene>
<proteinExistence type="predicted"/>
<evidence type="ECO:0000313" key="2">
    <source>
        <dbReference type="Proteomes" id="UP000789405"/>
    </source>
</evidence>
<evidence type="ECO:0000313" key="1">
    <source>
        <dbReference type="EMBL" id="CAG8810218.1"/>
    </source>
</evidence>
<keyword evidence="2" id="KW-1185">Reference proteome</keyword>
<sequence length="68" mass="7575">LKQFEIKGSLEVKGIVCNEAFKNLCNNPVITILKLNQGQIDSEGMKTLIEAIKKNTLFDFFISLSKSA</sequence>
<feature type="non-terminal residue" evidence="1">
    <location>
        <position position="1"/>
    </location>
</feature>